<dbReference type="InterPro" id="IPR020846">
    <property type="entry name" value="MFS_dom"/>
</dbReference>
<dbReference type="SUPFAM" id="SSF103473">
    <property type="entry name" value="MFS general substrate transporter"/>
    <property type="match status" value="1"/>
</dbReference>
<feature type="transmembrane region" description="Helical" evidence="6">
    <location>
        <begin position="66"/>
        <end position="83"/>
    </location>
</feature>
<dbReference type="AlphaFoldDB" id="A0A9P9D9L4"/>
<reference evidence="8" key="1">
    <citation type="journal article" date="2021" name="Nat. Commun.">
        <title>Genetic determinants of endophytism in the Arabidopsis root mycobiome.</title>
        <authorList>
            <person name="Mesny F."/>
            <person name="Miyauchi S."/>
            <person name="Thiergart T."/>
            <person name="Pickel B."/>
            <person name="Atanasova L."/>
            <person name="Karlsson M."/>
            <person name="Huettel B."/>
            <person name="Barry K.W."/>
            <person name="Haridas S."/>
            <person name="Chen C."/>
            <person name="Bauer D."/>
            <person name="Andreopoulos W."/>
            <person name="Pangilinan J."/>
            <person name="LaButti K."/>
            <person name="Riley R."/>
            <person name="Lipzen A."/>
            <person name="Clum A."/>
            <person name="Drula E."/>
            <person name="Henrissat B."/>
            <person name="Kohler A."/>
            <person name="Grigoriev I.V."/>
            <person name="Martin F.M."/>
            <person name="Hacquard S."/>
        </authorList>
    </citation>
    <scope>NUCLEOTIDE SEQUENCE</scope>
    <source>
        <strain evidence="8">MPI-CAGE-CH-0243</strain>
    </source>
</reference>
<keyword evidence="3 6" id="KW-0812">Transmembrane</keyword>
<keyword evidence="9" id="KW-1185">Reference proteome</keyword>
<dbReference type="Pfam" id="PF07690">
    <property type="entry name" value="MFS_1"/>
    <property type="match status" value="1"/>
</dbReference>
<protein>
    <submittedName>
        <fullName evidence="8">Major facilitator superfamily domain-containing protein</fullName>
    </submittedName>
</protein>
<keyword evidence="5 6" id="KW-0472">Membrane</keyword>
<feature type="domain" description="Major facilitator superfamily (MFS) profile" evidence="7">
    <location>
        <begin position="29"/>
        <end position="518"/>
    </location>
</feature>
<dbReference type="GO" id="GO:0005886">
    <property type="term" value="C:plasma membrane"/>
    <property type="evidence" value="ECO:0007669"/>
    <property type="project" value="TreeGrafter"/>
</dbReference>
<feature type="transmembrane region" description="Helical" evidence="6">
    <location>
        <begin position="152"/>
        <end position="173"/>
    </location>
</feature>
<sequence length="550" mass="59450">MFRSKQSSSSPHVKELEPQYLTGFPLAVLFVLICISAIQNTLEMTILATAIPSITTYFGTVQDVDWYGNAYLFTICVLQPLTGHIYRLFEIKRTLLVFLFLFALGTFVSAIGKSSTVFIIGRAIAGIGCAGLFTGNMVIITAAAAPAIRPQLLSVSVAMVGIGGVVGPVLGGVITERLGWRWCLWIFLPSSGLLAISFMLMHIPDAVQKGPARQTFLRLHHEIDLVGFSLFAPACVMFLLAISWGGSKFPWGSAVIIALLVAAFVSTLLSISWICYRKERALLPPHIMMKPVVLYGSIATLLQGGVFLMMQFYLPLWFQSVKEASPEQGGIMMLPTCIAQIVASICCAILLKPVPYAPVWGVFGNLCAAVGAGLMTTFQPTTSAGKWIGYQIIVGIGRGFSMQIPLVAAQSTLLPSESSIAIAMLLFSQFFGGSIVNCIAKTIFINDLRPALHQYVPSVDPQKVIDAGATEIIKLVEPKDVQGIIVAYNRALTVTFWLPTAAACLALLFTFGLGWHKVSVAPPMKQNRDRDLRGMELEKNGTSCASSQVA</sequence>
<comment type="caution">
    <text evidence="8">The sequence shown here is derived from an EMBL/GenBank/DDBJ whole genome shotgun (WGS) entry which is preliminary data.</text>
</comment>
<evidence type="ECO:0000313" key="8">
    <source>
        <dbReference type="EMBL" id="KAH7115119.1"/>
    </source>
</evidence>
<evidence type="ECO:0000256" key="5">
    <source>
        <dbReference type="ARBA" id="ARBA00023136"/>
    </source>
</evidence>
<dbReference type="FunFam" id="1.20.1250.20:FF:000196">
    <property type="entry name" value="MFS toxin efflux pump (AflT)"/>
    <property type="match status" value="1"/>
</dbReference>
<feature type="transmembrane region" description="Helical" evidence="6">
    <location>
        <begin position="223"/>
        <end position="245"/>
    </location>
</feature>
<feature type="transmembrane region" description="Helical" evidence="6">
    <location>
        <begin position="358"/>
        <end position="376"/>
    </location>
</feature>
<evidence type="ECO:0000256" key="3">
    <source>
        <dbReference type="ARBA" id="ARBA00022692"/>
    </source>
</evidence>
<accession>A0A9P9D9L4</accession>
<dbReference type="OrthoDB" id="10021397at2759"/>
<dbReference type="PROSITE" id="PS50850">
    <property type="entry name" value="MFS"/>
    <property type="match status" value="1"/>
</dbReference>
<proteinExistence type="inferred from homology"/>
<keyword evidence="4 6" id="KW-1133">Transmembrane helix</keyword>
<dbReference type="PRINTS" id="PR01036">
    <property type="entry name" value="TCRTETB"/>
</dbReference>
<evidence type="ECO:0000256" key="1">
    <source>
        <dbReference type="ARBA" id="ARBA00004141"/>
    </source>
</evidence>
<feature type="transmembrane region" description="Helical" evidence="6">
    <location>
        <begin position="251"/>
        <end position="271"/>
    </location>
</feature>
<dbReference type="EMBL" id="JAGMWT010000016">
    <property type="protein sequence ID" value="KAH7115119.1"/>
    <property type="molecule type" value="Genomic_DNA"/>
</dbReference>
<feature type="transmembrane region" description="Helical" evidence="6">
    <location>
        <begin position="496"/>
        <end position="515"/>
    </location>
</feature>
<feature type="transmembrane region" description="Helical" evidence="6">
    <location>
        <begin position="95"/>
        <end position="112"/>
    </location>
</feature>
<evidence type="ECO:0000259" key="7">
    <source>
        <dbReference type="PROSITE" id="PS50850"/>
    </source>
</evidence>
<feature type="transmembrane region" description="Helical" evidence="6">
    <location>
        <begin position="20"/>
        <end position="38"/>
    </location>
</feature>
<feature type="transmembrane region" description="Helical" evidence="6">
    <location>
        <begin position="179"/>
        <end position="203"/>
    </location>
</feature>
<feature type="transmembrane region" description="Helical" evidence="6">
    <location>
        <begin position="330"/>
        <end position="351"/>
    </location>
</feature>
<evidence type="ECO:0000256" key="4">
    <source>
        <dbReference type="ARBA" id="ARBA00022989"/>
    </source>
</evidence>
<dbReference type="InterPro" id="IPR036259">
    <property type="entry name" value="MFS_trans_sf"/>
</dbReference>
<feature type="transmembrane region" description="Helical" evidence="6">
    <location>
        <begin position="420"/>
        <end position="445"/>
    </location>
</feature>
<dbReference type="PANTHER" id="PTHR23501">
    <property type="entry name" value="MAJOR FACILITATOR SUPERFAMILY"/>
    <property type="match status" value="1"/>
</dbReference>
<evidence type="ECO:0000256" key="2">
    <source>
        <dbReference type="ARBA" id="ARBA00007520"/>
    </source>
</evidence>
<comment type="similarity">
    <text evidence="2">Belongs to the major facilitator superfamily. TCR/Tet family.</text>
</comment>
<name>A0A9P9D9L4_9PLEO</name>
<feature type="transmembrane region" description="Helical" evidence="6">
    <location>
        <begin position="118"/>
        <end position="140"/>
    </location>
</feature>
<evidence type="ECO:0000313" key="9">
    <source>
        <dbReference type="Proteomes" id="UP000700596"/>
    </source>
</evidence>
<dbReference type="GO" id="GO:0022857">
    <property type="term" value="F:transmembrane transporter activity"/>
    <property type="evidence" value="ECO:0007669"/>
    <property type="project" value="InterPro"/>
</dbReference>
<feature type="transmembrane region" description="Helical" evidence="6">
    <location>
        <begin position="292"/>
        <end position="318"/>
    </location>
</feature>
<gene>
    <name evidence="8" type="ORF">B0J11DRAFT_594339</name>
</gene>
<dbReference type="PANTHER" id="PTHR23501:SF193">
    <property type="entry name" value="MULTIDRUG TRANSPORTER, PUTATIVE (AFU_ORTHOLOGUE AFUA_8G00940)-RELATED"/>
    <property type="match status" value="1"/>
</dbReference>
<dbReference type="InterPro" id="IPR011701">
    <property type="entry name" value="MFS"/>
</dbReference>
<organism evidence="8 9">
    <name type="scientific">Dendryphion nanum</name>
    <dbReference type="NCBI Taxonomy" id="256645"/>
    <lineage>
        <taxon>Eukaryota</taxon>
        <taxon>Fungi</taxon>
        <taxon>Dikarya</taxon>
        <taxon>Ascomycota</taxon>
        <taxon>Pezizomycotina</taxon>
        <taxon>Dothideomycetes</taxon>
        <taxon>Pleosporomycetidae</taxon>
        <taxon>Pleosporales</taxon>
        <taxon>Torulaceae</taxon>
        <taxon>Dendryphion</taxon>
    </lineage>
</organism>
<dbReference type="Proteomes" id="UP000700596">
    <property type="component" value="Unassembled WGS sequence"/>
</dbReference>
<evidence type="ECO:0000256" key="6">
    <source>
        <dbReference type="SAM" id="Phobius"/>
    </source>
</evidence>
<dbReference type="Gene3D" id="1.20.1250.20">
    <property type="entry name" value="MFS general substrate transporter like domains"/>
    <property type="match status" value="2"/>
</dbReference>
<comment type="subcellular location">
    <subcellularLocation>
        <location evidence="1">Membrane</location>
        <topology evidence="1">Multi-pass membrane protein</topology>
    </subcellularLocation>
</comment>